<dbReference type="InterPro" id="IPR000120">
    <property type="entry name" value="Amidase"/>
</dbReference>
<evidence type="ECO:0000256" key="2">
    <source>
        <dbReference type="ARBA" id="ARBA00009199"/>
    </source>
</evidence>
<comment type="similarity">
    <text evidence="2">Belongs to the amidase family.</text>
</comment>
<gene>
    <name evidence="6" type="ORF">KQX62_19835</name>
</gene>
<dbReference type="PANTHER" id="PTHR11895:SF7">
    <property type="entry name" value="GLUTAMYL-TRNA(GLN) AMIDOTRANSFERASE SUBUNIT A, MITOCHONDRIAL"/>
    <property type="match status" value="1"/>
</dbReference>
<dbReference type="PANTHER" id="PTHR11895">
    <property type="entry name" value="TRANSAMIDASE"/>
    <property type="match status" value="1"/>
</dbReference>
<dbReference type="PROSITE" id="PS00571">
    <property type="entry name" value="AMIDASES"/>
    <property type="match status" value="1"/>
</dbReference>
<keyword evidence="4" id="KW-0732">Signal</keyword>
<keyword evidence="6" id="KW-0378">Hydrolase</keyword>
<feature type="signal peptide" evidence="4">
    <location>
        <begin position="1"/>
        <end position="30"/>
    </location>
</feature>
<dbReference type="InterPro" id="IPR020556">
    <property type="entry name" value="Amidase_CS"/>
</dbReference>
<dbReference type="SUPFAM" id="SSF75304">
    <property type="entry name" value="Amidase signature (AS) enzymes"/>
    <property type="match status" value="1"/>
</dbReference>
<evidence type="ECO:0000259" key="5">
    <source>
        <dbReference type="Pfam" id="PF01425"/>
    </source>
</evidence>
<dbReference type="InterPro" id="IPR023631">
    <property type="entry name" value="Amidase_dom"/>
</dbReference>
<dbReference type="PROSITE" id="PS51318">
    <property type="entry name" value="TAT"/>
    <property type="match status" value="1"/>
</dbReference>
<accession>A0AAX3DVW7</accession>
<dbReference type="InterPro" id="IPR036928">
    <property type="entry name" value="AS_sf"/>
</dbReference>
<dbReference type="NCBIfam" id="NF005899">
    <property type="entry name" value="PRK07869.1"/>
    <property type="match status" value="1"/>
</dbReference>
<evidence type="ECO:0000313" key="6">
    <source>
        <dbReference type="EMBL" id="UYO38949.1"/>
    </source>
</evidence>
<dbReference type="InterPro" id="IPR006311">
    <property type="entry name" value="TAT_signal"/>
</dbReference>
<dbReference type="Proteomes" id="UP001163166">
    <property type="component" value="Chromosome"/>
</dbReference>
<evidence type="ECO:0000256" key="4">
    <source>
        <dbReference type="SAM" id="SignalP"/>
    </source>
</evidence>
<dbReference type="EMBL" id="CP076676">
    <property type="protein sequence ID" value="UYO38949.1"/>
    <property type="molecule type" value="Genomic_DNA"/>
</dbReference>
<evidence type="ECO:0000256" key="3">
    <source>
        <dbReference type="ARBA" id="ARBA00021874"/>
    </source>
</evidence>
<evidence type="ECO:0000313" key="7">
    <source>
        <dbReference type="Proteomes" id="UP001163166"/>
    </source>
</evidence>
<name>A0AAX3DVW7_RHOPL</name>
<comment type="function">
    <text evidence="1">Hydrolyzes indole-3-acetamide (IAM) into indole-3-acetic acid (IAA).</text>
</comment>
<dbReference type="GO" id="GO:0016787">
    <property type="term" value="F:hydrolase activity"/>
    <property type="evidence" value="ECO:0007669"/>
    <property type="project" value="UniProtKB-KW"/>
</dbReference>
<evidence type="ECO:0000256" key="1">
    <source>
        <dbReference type="ARBA" id="ARBA00003871"/>
    </source>
</evidence>
<reference evidence="6" key="1">
    <citation type="journal article" date="2022" name="Biol. Control">
        <title>In silico genomic analysis of Rhodopseudomonas palustris strains revealed potential biocontrol agents and crop yield enhancers.</title>
        <authorList>
            <person name="Surachat K."/>
            <person name="Kantachote D."/>
            <person name="Deachamag P."/>
            <person name="Wonglapsuwan M."/>
        </authorList>
    </citation>
    <scope>NUCLEOTIDE SEQUENCE</scope>
    <source>
        <strain evidence="6">TLS06</strain>
    </source>
</reference>
<organism evidence="6 7">
    <name type="scientific">Rhodopseudomonas palustris</name>
    <dbReference type="NCBI Taxonomy" id="1076"/>
    <lineage>
        <taxon>Bacteria</taxon>
        <taxon>Pseudomonadati</taxon>
        <taxon>Pseudomonadota</taxon>
        <taxon>Alphaproteobacteria</taxon>
        <taxon>Hyphomicrobiales</taxon>
        <taxon>Nitrobacteraceae</taxon>
        <taxon>Rhodopseudomonas</taxon>
    </lineage>
</organism>
<sequence length="494" mass="52304">MPCSRRFILKSTAACVVASAIPGFATKATAAPDLARLDALAQAELVRKREVTALELVDAAIQRIDQVNPKLNAVVTAMFNRARKAARKPLPNGPFAGVPSLAKDVNDYKGVRTTFGSRLFADNISTKTEPLLAVYDRAGIIFVGKSNTPEYGFLPTTEPLLLGPCRNPWNTEHSTGGSSGGAAAAVAAGMVPFAHANDIGGSIRIPASCCGVFGLKPSFGRIELGYADISGVMVADHMETRSVRDSAMALSITEATGRKAAFAPIGYVSGPGSKKLKIALTMDNALGAAPAPDVKAAIERSAKLCADLGHEVIPTAHPLAGDHQIIDAYIALFATDAAALVKLARKRGFDPSSVLEPWTLGNAAVFEKLPKDAVQKALAYRQEIVRRLDAFFAKYDAWLTPVVDRAPPKLGEFAPTVPYATLRERSLAYASYTALHNFAGTPAMSVPLFWNDAGLPIGSQFSAARGGEKTLLELAYQLEAAQPWAGKYPPVFAG</sequence>
<feature type="domain" description="Amidase" evidence="5">
    <location>
        <begin position="55"/>
        <end position="472"/>
    </location>
</feature>
<dbReference type="AlphaFoldDB" id="A0AAX3DVW7"/>
<dbReference type="RefSeq" id="WP_264074396.1">
    <property type="nucleotide sequence ID" value="NZ_CP076676.1"/>
</dbReference>
<proteinExistence type="inferred from homology"/>
<feature type="chain" id="PRO_5043982369" description="Indoleacetamide hydrolase" evidence="4">
    <location>
        <begin position="31"/>
        <end position="494"/>
    </location>
</feature>
<protein>
    <recommendedName>
        <fullName evidence="3">Indoleacetamide hydrolase</fullName>
    </recommendedName>
</protein>
<dbReference type="Gene3D" id="3.90.1300.10">
    <property type="entry name" value="Amidase signature (AS) domain"/>
    <property type="match status" value="1"/>
</dbReference>
<dbReference type="Pfam" id="PF01425">
    <property type="entry name" value="Amidase"/>
    <property type="match status" value="1"/>
</dbReference>